<evidence type="ECO:0000256" key="4">
    <source>
        <dbReference type="SAM" id="Phobius"/>
    </source>
</evidence>
<sequence length="378" mass="43692">MSYFSRLSRPNGSNTFDLGQRGYEPVQNGQTLSPGDPRRKSLRAKRCRPATIGPLVVVIIILAVIYFKSKDKLDHYGTAVRCRLAVSNGNFPNAPTLPHGNNTNEANWAKIVTPSELIRKLERGERMNTKILHQSWKDSHLPERFKAWSEQWRILHGNDWVYVLWTDADNLQLVQKYYPNFLQTYKDLPKEIYRADMARNMYMHRFGGVYADLDLIPLQALSKHLPVLVSSAPPPIRLAYVGHMSGDEFEHSIPNAFMAATPTGHPFWLKPLEFIRDHMGEHKYNKQPEELTGPVALRRCVKNWEAERDARHGQGVFDEVVVLENGKIYPFSWWDAPFTDQCVCRPQSASFNPLHCNSLYPHAWTITYWSHSWEAYSW</sequence>
<feature type="compositionally biased region" description="Polar residues" evidence="3">
    <location>
        <begin position="8"/>
        <end position="17"/>
    </location>
</feature>
<accession>A0A0C3BQH0</accession>
<keyword evidence="4" id="KW-0472">Membrane</keyword>
<keyword evidence="4" id="KW-1133">Transmembrane helix</keyword>
<dbReference type="InterPro" id="IPR007577">
    <property type="entry name" value="GlycoTrfase_DXD_sugar-bd_CS"/>
</dbReference>
<dbReference type="AlphaFoldDB" id="A0A0C3BQH0"/>
<dbReference type="Gene3D" id="3.90.550.20">
    <property type="match status" value="1"/>
</dbReference>
<name>A0A0C3BQH0_SERVB</name>
<evidence type="ECO:0000256" key="3">
    <source>
        <dbReference type="SAM" id="MobiDB-lite"/>
    </source>
</evidence>
<dbReference type="PANTHER" id="PTHR32385">
    <property type="entry name" value="MANNOSYL PHOSPHORYLINOSITOL CERAMIDE SYNTHASE"/>
    <property type="match status" value="1"/>
</dbReference>
<reference evidence="6" key="2">
    <citation type="submission" date="2015-01" db="EMBL/GenBank/DDBJ databases">
        <title>Evolutionary Origins and Diversification of the Mycorrhizal Mutualists.</title>
        <authorList>
            <consortium name="DOE Joint Genome Institute"/>
            <consortium name="Mycorrhizal Genomics Consortium"/>
            <person name="Kohler A."/>
            <person name="Kuo A."/>
            <person name="Nagy L.G."/>
            <person name="Floudas D."/>
            <person name="Copeland A."/>
            <person name="Barry K.W."/>
            <person name="Cichocki N."/>
            <person name="Veneault-Fourrey C."/>
            <person name="LaButti K."/>
            <person name="Lindquist E.A."/>
            <person name="Lipzen A."/>
            <person name="Lundell T."/>
            <person name="Morin E."/>
            <person name="Murat C."/>
            <person name="Riley R."/>
            <person name="Ohm R."/>
            <person name="Sun H."/>
            <person name="Tunlid A."/>
            <person name="Henrissat B."/>
            <person name="Grigoriev I.V."/>
            <person name="Hibbett D.S."/>
            <person name="Martin F."/>
        </authorList>
    </citation>
    <scope>NUCLEOTIDE SEQUENCE [LARGE SCALE GENOMIC DNA]</scope>
    <source>
        <strain evidence="6">MAFF 305830</strain>
    </source>
</reference>
<comment type="similarity">
    <text evidence="1">Belongs to the glycosyltransferase 32 family.</text>
</comment>
<protein>
    <submittedName>
        <fullName evidence="5">Glycosyltransferase family 32 protein</fullName>
    </submittedName>
</protein>
<dbReference type="GO" id="GO:0051999">
    <property type="term" value="P:mannosyl-inositol phosphorylceramide biosynthetic process"/>
    <property type="evidence" value="ECO:0007669"/>
    <property type="project" value="TreeGrafter"/>
</dbReference>
<organism evidence="5 6">
    <name type="scientific">Serendipita vermifera MAFF 305830</name>
    <dbReference type="NCBI Taxonomy" id="933852"/>
    <lineage>
        <taxon>Eukaryota</taxon>
        <taxon>Fungi</taxon>
        <taxon>Dikarya</taxon>
        <taxon>Basidiomycota</taxon>
        <taxon>Agaricomycotina</taxon>
        <taxon>Agaricomycetes</taxon>
        <taxon>Sebacinales</taxon>
        <taxon>Serendipitaceae</taxon>
        <taxon>Serendipita</taxon>
    </lineage>
</organism>
<dbReference type="Pfam" id="PF04488">
    <property type="entry name" value="Gly_transf_sug"/>
    <property type="match status" value="1"/>
</dbReference>
<keyword evidence="6" id="KW-1185">Reference proteome</keyword>
<feature type="region of interest" description="Disordered" evidence="3">
    <location>
        <begin position="1"/>
        <end position="43"/>
    </location>
</feature>
<evidence type="ECO:0000313" key="6">
    <source>
        <dbReference type="Proteomes" id="UP000054097"/>
    </source>
</evidence>
<dbReference type="SUPFAM" id="SSF53448">
    <property type="entry name" value="Nucleotide-diphospho-sugar transferases"/>
    <property type="match status" value="1"/>
</dbReference>
<dbReference type="InterPro" id="IPR029044">
    <property type="entry name" value="Nucleotide-diphossugar_trans"/>
</dbReference>
<evidence type="ECO:0000256" key="1">
    <source>
        <dbReference type="ARBA" id="ARBA00009003"/>
    </source>
</evidence>
<feature type="transmembrane region" description="Helical" evidence="4">
    <location>
        <begin position="47"/>
        <end position="67"/>
    </location>
</feature>
<dbReference type="OrthoDB" id="3647at2759"/>
<keyword evidence="2 5" id="KW-0808">Transferase</keyword>
<dbReference type="Proteomes" id="UP000054097">
    <property type="component" value="Unassembled WGS sequence"/>
</dbReference>
<reference evidence="5 6" key="1">
    <citation type="submission" date="2014-04" db="EMBL/GenBank/DDBJ databases">
        <authorList>
            <consortium name="DOE Joint Genome Institute"/>
            <person name="Kuo A."/>
            <person name="Zuccaro A."/>
            <person name="Kohler A."/>
            <person name="Nagy L.G."/>
            <person name="Floudas D."/>
            <person name="Copeland A."/>
            <person name="Barry K.W."/>
            <person name="Cichocki N."/>
            <person name="Veneault-Fourrey C."/>
            <person name="LaButti K."/>
            <person name="Lindquist E.A."/>
            <person name="Lipzen A."/>
            <person name="Lundell T."/>
            <person name="Morin E."/>
            <person name="Murat C."/>
            <person name="Sun H."/>
            <person name="Tunlid A."/>
            <person name="Henrissat B."/>
            <person name="Grigoriev I.V."/>
            <person name="Hibbett D.S."/>
            <person name="Martin F."/>
            <person name="Nordberg H.P."/>
            <person name="Cantor M.N."/>
            <person name="Hua S.X."/>
        </authorList>
    </citation>
    <scope>NUCLEOTIDE SEQUENCE [LARGE SCALE GENOMIC DNA]</scope>
    <source>
        <strain evidence="5 6">MAFF 305830</strain>
    </source>
</reference>
<evidence type="ECO:0000313" key="5">
    <source>
        <dbReference type="EMBL" id="KIM33666.1"/>
    </source>
</evidence>
<keyword evidence="4" id="KW-0812">Transmembrane</keyword>
<dbReference type="GO" id="GO:0016020">
    <property type="term" value="C:membrane"/>
    <property type="evidence" value="ECO:0007669"/>
    <property type="project" value="GOC"/>
</dbReference>
<evidence type="ECO:0000256" key="2">
    <source>
        <dbReference type="ARBA" id="ARBA00022679"/>
    </source>
</evidence>
<gene>
    <name evidence="5" type="ORF">M408DRAFT_158496</name>
</gene>
<dbReference type="PANTHER" id="PTHR32385:SF23">
    <property type="entry name" value="NUCLEOTIDE-DIPHOSPHO-SUGAR TRANSFERASE"/>
    <property type="match status" value="1"/>
</dbReference>
<dbReference type="HOGENOM" id="CLU_051866_1_0_1"/>
<dbReference type="EMBL" id="KN824278">
    <property type="protein sequence ID" value="KIM33666.1"/>
    <property type="molecule type" value="Genomic_DNA"/>
</dbReference>
<dbReference type="GO" id="GO:0000030">
    <property type="term" value="F:mannosyltransferase activity"/>
    <property type="evidence" value="ECO:0007669"/>
    <property type="project" value="TreeGrafter"/>
</dbReference>
<proteinExistence type="inferred from homology"/>
<dbReference type="InterPro" id="IPR051706">
    <property type="entry name" value="Glycosyltransferase_domain"/>
</dbReference>